<protein>
    <recommendedName>
        <fullName evidence="3">Methyltransferase domain-containing protein</fullName>
    </recommendedName>
</protein>
<keyword evidence="1" id="KW-0489">Methyltransferase</keyword>
<dbReference type="Gene3D" id="3.40.50.150">
    <property type="entry name" value="Vaccinia Virus protein VP39"/>
    <property type="match status" value="1"/>
</dbReference>
<keyword evidence="5" id="KW-1185">Reference proteome</keyword>
<dbReference type="AlphaFoldDB" id="A0A365XTG8"/>
<organism evidence="4 5">
    <name type="scientific">Chitinophaga flava</name>
    <dbReference type="NCBI Taxonomy" id="2259036"/>
    <lineage>
        <taxon>Bacteria</taxon>
        <taxon>Pseudomonadati</taxon>
        <taxon>Bacteroidota</taxon>
        <taxon>Chitinophagia</taxon>
        <taxon>Chitinophagales</taxon>
        <taxon>Chitinophagaceae</taxon>
        <taxon>Chitinophaga</taxon>
    </lineage>
</organism>
<dbReference type="InterPro" id="IPR029063">
    <property type="entry name" value="SAM-dependent_MTases_sf"/>
</dbReference>
<sequence>MSQYDHIANSYRAIAESIPYRGPEWYSLYTRLGSLSGKSVLDLGCGDGMSSRRLKSWGAARVVGVDVSEEMIRLARLTEQEQHDGVEYVLADVATMGRIGTFDVVTASYLLHYATSRTQLEQIARSVYENLRPGQSFITSNLNPQEPAVPSLFLPEHKLHFKLISGLLVEGATIRCTLLSEGQEVSFDTYWYSWKTYQEVFRAAGFASCELEPYIISAEEEKKYPPGFWDVYRARPWVIQLVCRKNG</sequence>
<evidence type="ECO:0000313" key="5">
    <source>
        <dbReference type="Proteomes" id="UP000253410"/>
    </source>
</evidence>
<evidence type="ECO:0000259" key="3">
    <source>
        <dbReference type="Pfam" id="PF13649"/>
    </source>
</evidence>
<evidence type="ECO:0000256" key="1">
    <source>
        <dbReference type="ARBA" id="ARBA00022603"/>
    </source>
</evidence>
<dbReference type="EMBL" id="QFFJ01000002">
    <property type="protein sequence ID" value="RBL88885.1"/>
    <property type="molecule type" value="Genomic_DNA"/>
</dbReference>
<comment type="caution">
    <text evidence="4">The sequence shown here is derived from an EMBL/GenBank/DDBJ whole genome shotgun (WGS) entry which is preliminary data.</text>
</comment>
<dbReference type="InterPro" id="IPR041698">
    <property type="entry name" value="Methyltransf_25"/>
</dbReference>
<reference evidence="4 5" key="1">
    <citation type="submission" date="2018-05" db="EMBL/GenBank/DDBJ databases">
        <title>Chitinophaga sp. K3CV102501T nov., isolated from isolated from a monsoon evergreen broad-leaved forest soil.</title>
        <authorList>
            <person name="Lv Y."/>
        </authorList>
    </citation>
    <scope>NUCLEOTIDE SEQUENCE [LARGE SCALE GENOMIC DNA]</scope>
    <source>
        <strain evidence="4 5">GDMCC 1.1325</strain>
    </source>
</reference>
<proteinExistence type="predicted"/>
<dbReference type="RefSeq" id="WP_113617627.1">
    <property type="nucleotide sequence ID" value="NZ_QFFJ01000002.1"/>
</dbReference>
<dbReference type="Proteomes" id="UP000253410">
    <property type="component" value="Unassembled WGS sequence"/>
</dbReference>
<evidence type="ECO:0000256" key="2">
    <source>
        <dbReference type="ARBA" id="ARBA00022679"/>
    </source>
</evidence>
<gene>
    <name evidence="4" type="ORF">DF182_20255</name>
</gene>
<dbReference type="GO" id="GO:0008168">
    <property type="term" value="F:methyltransferase activity"/>
    <property type="evidence" value="ECO:0007669"/>
    <property type="project" value="UniProtKB-KW"/>
</dbReference>
<dbReference type="CDD" id="cd02440">
    <property type="entry name" value="AdoMet_MTases"/>
    <property type="match status" value="1"/>
</dbReference>
<dbReference type="GO" id="GO:0032259">
    <property type="term" value="P:methylation"/>
    <property type="evidence" value="ECO:0007669"/>
    <property type="project" value="UniProtKB-KW"/>
</dbReference>
<dbReference type="PANTHER" id="PTHR43861:SF1">
    <property type="entry name" value="TRANS-ACONITATE 2-METHYLTRANSFERASE"/>
    <property type="match status" value="1"/>
</dbReference>
<keyword evidence="2" id="KW-0808">Transferase</keyword>
<dbReference type="SUPFAM" id="SSF53335">
    <property type="entry name" value="S-adenosyl-L-methionine-dependent methyltransferases"/>
    <property type="match status" value="1"/>
</dbReference>
<feature type="domain" description="Methyltransferase" evidence="3">
    <location>
        <begin position="40"/>
        <end position="134"/>
    </location>
</feature>
<dbReference type="Pfam" id="PF13649">
    <property type="entry name" value="Methyltransf_25"/>
    <property type="match status" value="1"/>
</dbReference>
<dbReference type="PANTHER" id="PTHR43861">
    <property type="entry name" value="TRANS-ACONITATE 2-METHYLTRANSFERASE-RELATED"/>
    <property type="match status" value="1"/>
</dbReference>
<name>A0A365XTG8_9BACT</name>
<dbReference type="OrthoDB" id="9791837at2"/>
<accession>A0A365XTG8</accession>
<evidence type="ECO:0000313" key="4">
    <source>
        <dbReference type="EMBL" id="RBL88885.1"/>
    </source>
</evidence>